<comment type="caution">
    <text evidence="1">The sequence shown here is derived from an EMBL/GenBank/DDBJ whole genome shotgun (WGS) entry which is preliminary data.</text>
</comment>
<dbReference type="AlphaFoldDB" id="A0A8H7XLT6"/>
<name>A0A8H7XLT6_PSICU</name>
<protein>
    <submittedName>
        <fullName evidence="1">Uncharacterized protein</fullName>
    </submittedName>
</protein>
<gene>
    <name evidence="1" type="ORF">JR316_013261</name>
</gene>
<accession>A0A8H7XLT6</accession>
<evidence type="ECO:0000313" key="1">
    <source>
        <dbReference type="EMBL" id="KAG5161849.1"/>
    </source>
</evidence>
<proteinExistence type="predicted"/>
<dbReference type="EMBL" id="JAFIQS010000024">
    <property type="protein sequence ID" value="KAG5161849.1"/>
    <property type="molecule type" value="Genomic_DNA"/>
</dbReference>
<sequence>MEDRTLSKKPLHERLRRGRGVLAKHGLFWYPARLIHLKNNEGLFGVRWWRGCQFQDPGVKPDTVSFVGQLDIVDSLWGDRYGRRQIQLGKWEQAWQIPTDDDILSDPSSTPYSSEVDEALTPAKKILYDLLCDPEKVDSNLVPAKAWLESKNKDIFKTIIPYTGPLTVVERAQISNWFESEITKDKRLRRYWVSLLPLAHAHTVYIASLILKSQQKVNDSLLDSAWDVQCSPKPLRMFERTDVDLECLSFLEEEMFENSLRAGIAGNYQWGLDVGNHQDDWKPYLCRDWFIGDREVNDDEMLYVCGGHFFKLGAEKPTAAETAGIRAIRRDLVSEVRPENLVWSCLLYGDTLSLYDGAFVADDAVPSGAFVSTTVAPGTGVDFGTIPLLRVK</sequence>
<organism evidence="1">
    <name type="scientific">Psilocybe cubensis</name>
    <name type="common">Psychedelic mushroom</name>
    <name type="synonym">Stropharia cubensis</name>
    <dbReference type="NCBI Taxonomy" id="181762"/>
    <lineage>
        <taxon>Eukaryota</taxon>
        <taxon>Fungi</taxon>
        <taxon>Dikarya</taxon>
        <taxon>Basidiomycota</taxon>
        <taxon>Agaricomycotina</taxon>
        <taxon>Agaricomycetes</taxon>
        <taxon>Agaricomycetidae</taxon>
        <taxon>Agaricales</taxon>
        <taxon>Agaricineae</taxon>
        <taxon>Strophariaceae</taxon>
        <taxon>Psilocybe</taxon>
    </lineage>
</organism>
<reference evidence="1" key="1">
    <citation type="submission" date="2021-02" db="EMBL/GenBank/DDBJ databases">
        <title>Psilocybe cubensis genome.</title>
        <authorList>
            <person name="Mckernan K.J."/>
            <person name="Crawford S."/>
            <person name="Trippe A."/>
            <person name="Kane L.T."/>
            <person name="Mclaughlin S."/>
        </authorList>
    </citation>
    <scope>NUCLEOTIDE SEQUENCE [LARGE SCALE GENOMIC DNA]</scope>
    <source>
        <strain evidence="1">MGC-MH-2018</strain>
    </source>
</reference>